<accession>E9DDB4</accession>
<gene>
    <name evidence="2" type="ORF">CPSG_08076</name>
</gene>
<reference evidence="3" key="2">
    <citation type="submission" date="2010-03" db="EMBL/GenBank/DDBJ databases">
        <title>The genome sequence of Coccidioides posadasii strain Silveira.</title>
        <authorList>
            <consortium name="The Broad Institute Genome Sequencing Center for Infectious Disease"/>
            <person name="Neafsey D."/>
            <person name="Orbach M."/>
            <person name="Henn M.R."/>
            <person name="Cole G.T."/>
            <person name="Galgiani J."/>
            <person name="Gardner M.J."/>
            <person name="Kirkland T.N."/>
            <person name="Taylor J.W."/>
            <person name="Young S.K."/>
            <person name="Zeng Q."/>
            <person name="Koehrsen M."/>
            <person name="Alvarado L."/>
            <person name="Berlin A."/>
            <person name="Borenstein D."/>
            <person name="Chapman S.B."/>
            <person name="Chen Z."/>
            <person name="Engels R."/>
            <person name="Freedman E."/>
            <person name="Gellesch M."/>
            <person name="Goldberg J."/>
            <person name="Griggs A."/>
            <person name="Gujja S."/>
            <person name="Heilman E."/>
            <person name="Heiman D."/>
            <person name="Howarth C."/>
            <person name="Jen D."/>
            <person name="Larson L."/>
            <person name="Mehta T."/>
            <person name="Neiman D."/>
            <person name="Park D."/>
            <person name="Pearson M."/>
            <person name="Richards J."/>
            <person name="Roberts A."/>
            <person name="Saif S."/>
            <person name="Shea T."/>
            <person name="Shenoy N."/>
            <person name="Sisk P."/>
            <person name="Stolte C."/>
            <person name="Sykes S."/>
            <person name="Walk T."/>
            <person name="White J."/>
            <person name="Yandava C."/>
            <person name="Haas B."/>
            <person name="Nusbaum C."/>
            <person name="Birren B."/>
        </authorList>
    </citation>
    <scope>NUCLEOTIDE SEQUENCE [LARGE SCALE GENOMIC DNA]</scope>
    <source>
        <strain evidence="3">RMSCC 757 / Silveira</strain>
    </source>
</reference>
<reference evidence="3" key="1">
    <citation type="journal article" date="2010" name="Genome Res.">
        <title>Population genomic sequencing of Coccidioides fungi reveals recent hybridization and transposon control.</title>
        <authorList>
            <person name="Neafsey D.E."/>
            <person name="Barker B.M."/>
            <person name="Sharpton T.J."/>
            <person name="Stajich J.E."/>
            <person name="Park D.J."/>
            <person name="Whiston E."/>
            <person name="Hung C.-Y."/>
            <person name="McMahan C."/>
            <person name="White J."/>
            <person name="Sykes S."/>
            <person name="Heiman D."/>
            <person name="Young S."/>
            <person name="Zeng Q."/>
            <person name="Abouelleil A."/>
            <person name="Aftuck L."/>
            <person name="Bessette D."/>
            <person name="Brown A."/>
            <person name="FitzGerald M."/>
            <person name="Lui A."/>
            <person name="Macdonald J.P."/>
            <person name="Priest M."/>
            <person name="Orbach M.J."/>
            <person name="Galgiani J.N."/>
            <person name="Kirkland T.N."/>
            <person name="Cole G.T."/>
            <person name="Birren B.W."/>
            <person name="Henn M.R."/>
            <person name="Taylor J.W."/>
            <person name="Rounsley S.D."/>
        </authorList>
    </citation>
    <scope>NUCLEOTIDE SEQUENCE [LARGE SCALE GENOMIC DNA]</scope>
    <source>
        <strain evidence="3">RMSCC 757 / Silveira</strain>
    </source>
</reference>
<keyword evidence="3" id="KW-1185">Reference proteome</keyword>
<dbReference type="Proteomes" id="UP000002497">
    <property type="component" value="Unassembled WGS sequence"/>
</dbReference>
<evidence type="ECO:0000313" key="2">
    <source>
        <dbReference type="EMBL" id="EFW15639.1"/>
    </source>
</evidence>
<feature type="region of interest" description="Disordered" evidence="1">
    <location>
        <begin position="95"/>
        <end position="172"/>
    </location>
</feature>
<sequence length="172" mass="19600">MCHIRKHLHKICRCQTDYIYLCSTFQVPPCPSYPAADSRFVQVRNSIFVVDILSRCPNLDMYPDIVDPYPCSKHQHLLEEYPALILGPPLTDGRHGFANESSGESAEQRCKSKENDNPSIDSKHTSETSGKWQRSGLRKLGRRQDNESLPDDRASEKRKCSGVRNLWGLLDP</sequence>
<evidence type="ECO:0000256" key="1">
    <source>
        <dbReference type="SAM" id="MobiDB-lite"/>
    </source>
</evidence>
<dbReference type="VEuPathDB" id="FungiDB:CPSG_08076"/>
<feature type="compositionally biased region" description="Basic and acidic residues" evidence="1">
    <location>
        <begin position="142"/>
        <end position="159"/>
    </location>
</feature>
<feature type="compositionally biased region" description="Basic and acidic residues" evidence="1">
    <location>
        <begin position="106"/>
        <end position="126"/>
    </location>
</feature>
<organism evidence="3">
    <name type="scientific">Coccidioides posadasii (strain RMSCC 757 / Silveira)</name>
    <name type="common">Valley fever fungus</name>
    <dbReference type="NCBI Taxonomy" id="443226"/>
    <lineage>
        <taxon>Eukaryota</taxon>
        <taxon>Fungi</taxon>
        <taxon>Dikarya</taxon>
        <taxon>Ascomycota</taxon>
        <taxon>Pezizomycotina</taxon>
        <taxon>Eurotiomycetes</taxon>
        <taxon>Eurotiomycetidae</taxon>
        <taxon>Onygenales</taxon>
        <taxon>Onygenaceae</taxon>
        <taxon>Coccidioides</taxon>
    </lineage>
</organism>
<protein>
    <submittedName>
        <fullName evidence="2">Uncharacterized protein</fullName>
    </submittedName>
</protein>
<dbReference type="EMBL" id="GL636500">
    <property type="protein sequence ID" value="EFW15639.1"/>
    <property type="molecule type" value="Genomic_DNA"/>
</dbReference>
<name>E9DDB4_COCPS</name>
<dbReference type="AlphaFoldDB" id="E9DDB4"/>
<evidence type="ECO:0000313" key="3">
    <source>
        <dbReference type="Proteomes" id="UP000002497"/>
    </source>
</evidence>
<dbReference type="HOGENOM" id="CLU_1555103_0_0_1"/>
<proteinExistence type="predicted"/>